<keyword evidence="4" id="KW-1185">Reference proteome</keyword>
<name>A0ABT4VWN0_9RHOB</name>
<keyword evidence="2" id="KW-0732">Signal</keyword>
<evidence type="ECO:0000256" key="1">
    <source>
        <dbReference type="SAM" id="MobiDB-lite"/>
    </source>
</evidence>
<evidence type="ECO:0000313" key="3">
    <source>
        <dbReference type="EMBL" id="MDA5092663.1"/>
    </source>
</evidence>
<dbReference type="EMBL" id="JAQIIO010000001">
    <property type="protein sequence ID" value="MDA5092663.1"/>
    <property type="molecule type" value="Genomic_DNA"/>
</dbReference>
<dbReference type="RefSeq" id="WP_271052172.1">
    <property type="nucleotide sequence ID" value="NZ_JAQIIO010000001.1"/>
</dbReference>
<protein>
    <recommendedName>
        <fullName evidence="5">DUF4148 domain-containing protein</fullName>
    </recommendedName>
</protein>
<feature type="signal peptide" evidence="2">
    <location>
        <begin position="1"/>
        <end position="22"/>
    </location>
</feature>
<gene>
    <name evidence="3" type="ORF">O2N63_00985</name>
</gene>
<evidence type="ECO:0008006" key="5">
    <source>
        <dbReference type="Google" id="ProtNLM"/>
    </source>
</evidence>
<organism evidence="3 4">
    <name type="scientific">Aliiroseovarius salicola</name>
    <dbReference type="NCBI Taxonomy" id="3009082"/>
    <lineage>
        <taxon>Bacteria</taxon>
        <taxon>Pseudomonadati</taxon>
        <taxon>Pseudomonadota</taxon>
        <taxon>Alphaproteobacteria</taxon>
        <taxon>Rhodobacterales</taxon>
        <taxon>Paracoccaceae</taxon>
        <taxon>Aliiroseovarius</taxon>
    </lineage>
</organism>
<evidence type="ECO:0000256" key="2">
    <source>
        <dbReference type="SAM" id="SignalP"/>
    </source>
</evidence>
<reference evidence="3 4" key="1">
    <citation type="submission" date="2023-01" db="EMBL/GenBank/DDBJ databases">
        <authorList>
            <person name="Yoon J.-W."/>
        </authorList>
    </citation>
    <scope>NUCLEOTIDE SEQUENCE [LARGE SCALE GENOMIC DNA]</scope>
    <source>
        <strain evidence="3 4">KMU-50</strain>
    </source>
</reference>
<evidence type="ECO:0000313" key="4">
    <source>
        <dbReference type="Proteomes" id="UP001528040"/>
    </source>
</evidence>
<proteinExistence type="predicted"/>
<dbReference type="Proteomes" id="UP001528040">
    <property type="component" value="Unassembled WGS sequence"/>
</dbReference>
<comment type="caution">
    <text evidence="3">The sequence shown here is derived from an EMBL/GenBank/DDBJ whole genome shotgun (WGS) entry which is preliminary data.</text>
</comment>
<feature type="chain" id="PRO_5047530633" description="DUF4148 domain-containing protein" evidence="2">
    <location>
        <begin position="23"/>
        <end position="95"/>
    </location>
</feature>
<feature type="region of interest" description="Disordered" evidence="1">
    <location>
        <begin position="57"/>
        <end position="95"/>
    </location>
</feature>
<accession>A0ABT4VWN0</accession>
<feature type="compositionally biased region" description="Polar residues" evidence="1">
    <location>
        <begin position="83"/>
        <end position="95"/>
    </location>
</feature>
<sequence length="95" mass="9224">MIRTIAITAIAIAVTSAAPGFAGGNNPTNAKAMAGALKSGVNQDQSTKDFLEGAGFESKNPKAAVPSMVSGGSNGGWGNIGSTLTSPDGGSVSGR</sequence>